<organism evidence="1 2">
    <name type="scientific">Amycolatopsis coloradensis</name>
    <dbReference type="NCBI Taxonomy" id="76021"/>
    <lineage>
        <taxon>Bacteria</taxon>
        <taxon>Bacillati</taxon>
        <taxon>Actinomycetota</taxon>
        <taxon>Actinomycetes</taxon>
        <taxon>Pseudonocardiales</taxon>
        <taxon>Pseudonocardiaceae</taxon>
        <taxon>Amycolatopsis</taxon>
    </lineage>
</organism>
<evidence type="ECO:0000313" key="1">
    <source>
        <dbReference type="EMBL" id="OLZ50122.1"/>
    </source>
</evidence>
<proteinExistence type="predicted"/>
<sequence length="71" mass="7558">MELGWATALERPIVLITEQPFVEGASHLLKGLGCVGQVRVIDFTAFTRDPGLLTQAVLAATGRRQAANLPA</sequence>
<dbReference type="Proteomes" id="UP000187486">
    <property type="component" value="Unassembled WGS sequence"/>
</dbReference>
<comment type="caution">
    <text evidence="1">The sequence shown here is derived from an EMBL/GenBank/DDBJ whole genome shotgun (WGS) entry which is preliminary data.</text>
</comment>
<accession>A0A1R0KR09</accession>
<dbReference type="Gene3D" id="3.40.50.450">
    <property type="match status" value="1"/>
</dbReference>
<dbReference type="EMBL" id="MQUQ01000011">
    <property type="protein sequence ID" value="OLZ50122.1"/>
    <property type="molecule type" value="Genomic_DNA"/>
</dbReference>
<dbReference type="STRING" id="76021.BS329_20545"/>
<evidence type="ECO:0000313" key="2">
    <source>
        <dbReference type="Proteomes" id="UP000187486"/>
    </source>
</evidence>
<keyword evidence="2" id="KW-1185">Reference proteome</keyword>
<reference evidence="1 2" key="1">
    <citation type="submission" date="2016-01" db="EMBL/GenBank/DDBJ databases">
        <title>Amycolatopsis coloradensis genome sequencing and assembly.</title>
        <authorList>
            <person name="Mayilraj S."/>
        </authorList>
    </citation>
    <scope>NUCLEOTIDE SEQUENCE [LARGE SCALE GENOMIC DNA]</scope>
    <source>
        <strain evidence="1 2">DSM 44225</strain>
    </source>
</reference>
<name>A0A1R0KR09_9PSEU</name>
<protein>
    <submittedName>
        <fullName evidence="1">Uncharacterized protein</fullName>
    </submittedName>
</protein>
<gene>
    <name evidence="1" type="ORF">BS329_20545</name>
</gene>
<dbReference type="AlphaFoldDB" id="A0A1R0KR09"/>